<gene>
    <name evidence="2" type="ORF">EQG79_16590</name>
</gene>
<dbReference type="Proteomes" id="UP000290407">
    <property type="component" value="Unassembled WGS sequence"/>
</dbReference>
<dbReference type="InterPro" id="IPR047262">
    <property type="entry name" value="PRX-like1"/>
</dbReference>
<dbReference type="PANTHER" id="PTHR43640:SF1">
    <property type="entry name" value="THIOREDOXIN-DEPENDENT PEROXIREDOXIN"/>
    <property type="match status" value="1"/>
</dbReference>
<feature type="domain" description="Thioredoxin-like fold" evidence="1">
    <location>
        <begin position="32"/>
        <end position="122"/>
    </location>
</feature>
<keyword evidence="3" id="KW-1185">Reference proteome</keyword>
<dbReference type="Gene3D" id="3.40.30.10">
    <property type="entry name" value="Glutaredoxin"/>
    <property type="match status" value="1"/>
</dbReference>
<reference evidence="2 3" key="1">
    <citation type="submission" date="2019-01" db="EMBL/GenBank/DDBJ databases">
        <title>Spirosoma flava sp. nov., a propanil-degrading bacterium isolated from herbicide-contaminated soil.</title>
        <authorList>
            <person name="Zhang L."/>
            <person name="Jiang J.-D."/>
        </authorList>
    </citation>
    <scope>NUCLEOTIDE SEQUENCE [LARGE SCALE GENOMIC DNA]</scope>
    <source>
        <strain evidence="2 3">TY50</strain>
    </source>
</reference>
<dbReference type="InterPro" id="IPR012336">
    <property type="entry name" value="Thioredoxin-like_fold"/>
</dbReference>
<protein>
    <submittedName>
        <fullName evidence="2">Redoxin domain-containing protein</fullName>
    </submittedName>
</protein>
<comment type="caution">
    <text evidence="2">The sequence shown here is derived from an EMBL/GenBank/DDBJ whole genome shotgun (WGS) entry which is preliminary data.</text>
</comment>
<dbReference type="AlphaFoldDB" id="A0A4Q2UIR7"/>
<dbReference type="RefSeq" id="WP_129602679.1">
    <property type="nucleotide sequence ID" value="NZ_SBLB01000004.1"/>
</dbReference>
<evidence type="ECO:0000313" key="3">
    <source>
        <dbReference type="Proteomes" id="UP000290407"/>
    </source>
</evidence>
<evidence type="ECO:0000313" key="2">
    <source>
        <dbReference type="EMBL" id="RYC69016.1"/>
    </source>
</evidence>
<dbReference type="Pfam" id="PF13905">
    <property type="entry name" value="Thioredoxin_8"/>
    <property type="match status" value="1"/>
</dbReference>
<dbReference type="InterPro" id="IPR036249">
    <property type="entry name" value="Thioredoxin-like_sf"/>
</dbReference>
<dbReference type="EMBL" id="SBLB01000004">
    <property type="protein sequence ID" value="RYC69016.1"/>
    <property type="molecule type" value="Genomic_DNA"/>
</dbReference>
<organism evidence="2 3">
    <name type="scientific">Spirosoma sordidisoli</name>
    <dbReference type="NCBI Taxonomy" id="2502893"/>
    <lineage>
        <taxon>Bacteria</taxon>
        <taxon>Pseudomonadati</taxon>
        <taxon>Bacteroidota</taxon>
        <taxon>Cytophagia</taxon>
        <taxon>Cytophagales</taxon>
        <taxon>Cytophagaceae</taxon>
        <taxon>Spirosoma</taxon>
    </lineage>
</organism>
<name>A0A4Q2UIR7_9BACT</name>
<evidence type="ECO:0000259" key="1">
    <source>
        <dbReference type="Pfam" id="PF13905"/>
    </source>
</evidence>
<sequence>MLLRRFVFFPILLVWVLGLTAPARCIAAAGPITVYVFLNTECPISQQYARRLTTLHRQYDRAAVRFVALFPLRTDSPGLIRHFCATYHLSLEARPDPGARLAHQFRTAVTPEVVVVDPGGRIRYQGAIDDWYVALGKHRPDATQPYLRDALDAVLAGKAVALPRTEAVGCLIE</sequence>
<accession>A0A4Q2UIR7</accession>
<proteinExistence type="predicted"/>
<dbReference type="PANTHER" id="PTHR43640">
    <property type="entry name" value="OS07G0260300 PROTEIN"/>
    <property type="match status" value="1"/>
</dbReference>
<dbReference type="SUPFAM" id="SSF52833">
    <property type="entry name" value="Thioredoxin-like"/>
    <property type="match status" value="1"/>
</dbReference>